<evidence type="ECO:0000256" key="4">
    <source>
        <dbReference type="ARBA" id="ARBA00022833"/>
    </source>
</evidence>
<gene>
    <name evidence="6" type="ORF">M9Y10_029054</name>
</gene>
<organism evidence="6 7">
    <name type="scientific">Tritrichomonas musculus</name>
    <dbReference type="NCBI Taxonomy" id="1915356"/>
    <lineage>
        <taxon>Eukaryota</taxon>
        <taxon>Metamonada</taxon>
        <taxon>Parabasalia</taxon>
        <taxon>Tritrichomonadida</taxon>
        <taxon>Tritrichomonadidae</taxon>
        <taxon>Tritrichomonas</taxon>
    </lineage>
</organism>
<evidence type="ECO:0000256" key="1">
    <source>
        <dbReference type="ARBA" id="ARBA00004370"/>
    </source>
</evidence>
<evidence type="ECO:0000256" key="3">
    <source>
        <dbReference type="ARBA" id="ARBA00022771"/>
    </source>
</evidence>
<dbReference type="PANTHER" id="PTHR23323:SF24">
    <property type="entry name" value="VACUOLAR PROTEIN SORTING-ASSOCIATED PROTEIN 11 HOMOLOG"/>
    <property type="match status" value="1"/>
</dbReference>
<dbReference type="Proteomes" id="UP001470230">
    <property type="component" value="Unassembled WGS sequence"/>
</dbReference>
<evidence type="ECO:0000313" key="6">
    <source>
        <dbReference type="EMBL" id="KAK8891832.1"/>
    </source>
</evidence>
<keyword evidence="2" id="KW-0479">Metal-binding</keyword>
<accession>A0ABR2KL16</accession>
<evidence type="ECO:0000313" key="7">
    <source>
        <dbReference type="Proteomes" id="UP001470230"/>
    </source>
</evidence>
<evidence type="ECO:0000256" key="5">
    <source>
        <dbReference type="ARBA" id="ARBA00023136"/>
    </source>
</evidence>
<dbReference type="EMBL" id="JAPFFF010000004">
    <property type="protein sequence ID" value="KAK8891832.1"/>
    <property type="molecule type" value="Genomic_DNA"/>
</dbReference>
<keyword evidence="4" id="KW-0862">Zinc</keyword>
<sequence length="1056" mass="123820">MSKIEDYGSKLNFFIWDSFPSPILNKFTKYDNEAKFFSGPDRIFILAEKKFYMLTNIEIFSKNYNPKAEFKNIPILHETLGIFYPKDSQAVILHGVNELDRKKYIVIYDFIQDLTIGTIFLGNDISSQNLLIQANTNHDHSISHIALANKDHVFIYKGPFANREMCPPQIIDINNYSILLFQFGKIKFADSNSSLTMRDALYIITKEDKKLRIYLIDNNDYLTETQTQFEFFEKDDFDFSPLNCALLNNDTICFEGLYEEHPTLIVTQFKVDKNSQTPLINTFHSDLKFSLPDEITLLLGFNHYILTIDKNNILCIYDYKFIRDLTKEDLKTQKNINERERSNEEIICALKIQCRFHPKYIFYHMSKVFLQKANKGNISLSVLFEDKPSNIISKLVSSNKYFEYAKQQAKLLSMPYSEIADIEWKQANYIFNNPEIDEMTRTERAMDHFIETIGYKESSYVIQLYLNYKDETLVRYLWGNEENPSEKSLIMNPTTSCLEYRKLLISICVKLYLKNKVKLTINESEPFLPKLILEYIKDPDNEQFEDCRDSLIDAYLAMGCTKDAIDLAIKTKNYERALKLLFDTQTKDNQTKYIQTQDKDSFSQIIEILFKEDIEDELKMKYLTEYARELFYRVRDEETINGFIIKIANFTHLLILKQNTPYIQEICLLFVPQLSSVVFELEDNLQNAQEDFVNEIKRMSNLYLDFYQEMIELNGLEKWPPIINDIYIQHLIILCRIEYFYKADSNKFLFDSNDEEDIFYKIREALKADNYTIDIAFLTIIDLRVESYKFELLKIVCCTHKEYASNFIHLVSIFKNISDDNISSAICKICSSFGKENPNLFLEAIAEFIQQERCIDKITELLESSKNIIPLPDIITYILELDQSLEIRKLNIGLIKDYVVDWMKSMLDYEQHLKDQVQKYDQELQEIPNTQYSLKEMKDIRDEYKKMVESSAKQPLDSGLNDQLIPNIKFKRPFSLIPNYNAKNILSSSSIQKDESNSAETLRNGTTMPAALLTELESGVLVDGLNNDDPKSKQHFTAEADKMITDFDKMFEILNQ</sequence>
<comment type="subcellular location">
    <subcellularLocation>
        <location evidence="1">Membrane</location>
    </subcellularLocation>
</comment>
<keyword evidence="7" id="KW-1185">Reference proteome</keyword>
<name>A0ABR2KL16_9EUKA</name>
<reference evidence="6 7" key="1">
    <citation type="submission" date="2024-04" db="EMBL/GenBank/DDBJ databases">
        <title>Tritrichomonas musculus Genome.</title>
        <authorList>
            <person name="Alves-Ferreira E."/>
            <person name="Grigg M."/>
            <person name="Lorenzi H."/>
            <person name="Galac M."/>
        </authorList>
    </citation>
    <scope>NUCLEOTIDE SEQUENCE [LARGE SCALE GENOMIC DNA]</scope>
    <source>
        <strain evidence="6 7">EAF2021</strain>
    </source>
</reference>
<evidence type="ECO:0000256" key="2">
    <source>
        <dbReference type="ARBA" id="ARBA00022723"/>
    </source>
</evidence>
<keyword evidence="5" id="KW-0472">Membrane</keyword>
<proteinExistence type="predicted"/>
<keyword evidence="3" id="KW-0863">Zinc-finger</keyword>
<protein>
    <submittedName>
        <fullName evidence="6">Uncharacterized protein</fullName>
    </submittedName>
</protein>
<dbReference type="PANTHER" id="PTHR23323">
    <property type="entry name" value="VACUOLAR PROTEIN SORTING-ASSOCIATED PROTEIN"/>
    <property type="match status" value="1"/>
</dbReference>
<comment type="caution">
    <text evidence="6">The sequence shown here is derived from an EMBL/GenBank/DDBJ whole genome shotgun (WGS) entry which is preliminary data.</text>
</comment>